<dbReference type="OrthoDB" id="344736at2"/>
<keyword evidence="1" id="KW-0472">Membrane</keyword>
<feature type="transmembrane region" description="Helical" evidence="1">
    <location>
        <begin position="7"/>
        <end position="31"/>
    </location>
</feature>
<evidence type="ECO:0000256" key="1">
    <source>
        <dbReference type="SAM" id="Phobius"/>
    </source>
</evidence>
<dbReference type="Pfam" id="PF08570">
    <property type="entry name" value="DUF1761"/>
    <property type="match status" value="1"/>
</dbReference>
<dbReference type="RefSeq" id="WP_072792573.1">
    <property type="nucleotide sequence ID" value="NZ_FQWM01000002.1"/>
</dbReference>
<dbReference type="EMBL" id="FQWM01000002">
    <property type="protein sequence ID" value="SHH01306.1"/>
    <property type="molecule type" value="Genomic_DNA"/>
</dbReference>
<protein>
    <recommendedName>
        <fullName evidence="4">DUF1761 domain-containing protein</fullName>
    </recommendedName>
</protein>
<evidence type="ECO:0008006" key="4">
    <source>
        <dbReference type="Google" id="ProtNLM"/>
    </source>
</evidence>
<dbReference type="STRING" id="870908.SAMN04488044_1824"/>
<feature type="transmembrane region" description="Helical" evidence="1">
    <location>
        <begin position="81"/>
        <end position="103"/>
    </location>
</feature>
<sequence>MEFINVIVAAIAAFAFGAVWYMTLSGPWMAAADIEVGEDGRPANSADKTPYIISFVSLVIVAGMMRHVFSLAGIDGVGKGLVAGLGVGLFLATPWITTNYTFAGKPRNLILIDGGYATIGCAVIGIVLTLF</sequence>
<gene>
    <name evidence="2" type="ORF">SAMN04488044_1824</name>
</gene>
<organism evidence="2 3">
    <name type="scientific">Cognatishimia maritima</name>
    <dbReference type="NCBI Taxonomy" id="870908"/>
    <lineage>
        <taxon>Bacteria</taxon>
        <taxon>Pseudomonadati</taxon>
        <taxon>Pseudomonadota</taxon>
        <taxon>Alphaproteobacteria</taxon>
        <taxon>Rhodobacterales</taxon>
        <taxon>Paracoccaceae</taxon>
        <taxon>Cognatishimia</taxon>
    </lineage>
</organism>
<name>A0A1M5PHM9_9RHOB</name>
<evidence type="ECO:0000313" key="3">
    <source>
        <dbReference type="Proteomes" id="UP000184211"/>
    </source>
</evidence>
<accession>A0A1M5PHM9</accession>
<feature type="transmembrane region" description="Helical" evidence="1">
    <location>
        <begin position="109"/>
        <end position="130"/>
    </location>
</feature>
<dbReference type="AlphaFoldDB" id="A0A1M5PHM9"/>
<keyword evidence="1" id="KW-0812">Transmembrane</keyword>
<evidence type="ECO:0000313" key="2">
    <source>
        <dbReference type="EMBL" id="SHH01306.1"/>
    </source>
</evidence>
<reference evidence="3" key="1">
    <citation type="submission" date="2016-11" db="EMBL/GenBank/DDBJ databases">
        <authorList>
            <person name="Varghese N."/>
            <person name="Submissions S."/>
        </authorList>
    </citation>
    <scope>NUCLEOTIDE SEQUENCE [LARGE SCALE GENOMIC DNA]</scope>
    <source>
        <strain evidence="3">DSM 28223</strain>
    </source>
</reference>
<dbReference type="Proteomes" id="UP000184211">
    <property type="component" value="Unassembled WGS sequence"/>
</dbReference>
<dbReference type="InterPro" id="IPR013879">
    <property type="entry name" value="DUF1761"/>
</dbReference>
<keyword evidence="1" id="KW-1133">Transmembrane helix</keyword>
<keyword evidence="3" id="KW-1185">Reference proteome</keyword>
<proteinExistence type="predicted"/>
<feature type="transmembrane region" description="Helical" evidence="1">
    <location>
        <begin position="51"/>
        <end position="69"/>
    </location>
</feature>